<evidence type="ECO:0000313" key="2">
    <source>
        <dbReference type="EMBL" id="VDM05268.1"/>
    </source>
</evidence>
<proteinExistence type="predicted"/>
<dbReference type="WBParaSite" id="SSLN_0001960101-mRNA-1">
    <property type="protein sequence ID" value="SSLN_0001960101-mRNA-1"/>
    <property type="gene ID" value="SSLN_0001960101"/>
</dbReference>
<dbReference type="EMBL" id="UYSU01045578">
    <property type="protein sequence ID" value="VDM05268.1"/>
    <property type="molecule type" value="Genomic_DNA"/>
</dbReference>
<evidence type="ECO:0000313" key="3">
    <source>
        <dbReference type="Proteomes" id="UP000275846"/>
    </source>
</evidence>
<keyword evidence="3" id="KW-1185">Reference proteome</keyword>
<organism evidence="4">
    <name type="scientific">Schistocephalus solidus</name>
    <name type="common">Tapeworm</name>
    <dbReference type="NCBI Taxonomy" id="70667"/>
    <lineage>
        <taxon>Eukaryota</taxon>
        <taxon>Metazoa</taxon>
        <taxon>Spiralia</taxon>
        <taxon>Lophotrochozoa</taxon>
        <taxon>Platyhelminthes</taxon>
        <taxon>Cestoda</taxon>
        <taxon>Eucestoda</taxon>
        <taxon>Diphyllobothriidea</taxon>
        <taxon>Diphyllobothriidae</taxon>
        <taxon>Schistocephalus</taxon>
    </lineage>
</organism>
<reference evidence="2 3" key="2">
    <citation type="submission" date="2018-11" db="EMBL/GenBank/DDBJ databases">
        <authorList>
            <consortium name="Pathogen Informatics"/>
        </authorList>
    </citation>
    <scope>NUCLEOTIDE SEQUENCE [LARGE SCALE GENOMIC DNA]</scope>
    <source>
        <strain evidence="2 3">NST_G2</strain>
    </source>
</reference>
<reference evidence="4" key="1">
    <citation type="submission" date="2016-06" db="UniProtKB">
        <authorList>
            <consortium name="WormBaseParasite"/>
        </authorList>
    </citation>
    <scope>IDENTIFICATION</scope>
</reference>
<evidence type="ECO:0000313" key="4">
    <source>
        <dbReference type="WBParaSite" id="SSLN_0001960101-mRNA-1"/>
    </source>
</evidence>
<name>A0A183TQY4_SCHSO</name>
<feature type="region of interest" description="Disordered" evidence="1">
    <location>
        <begin position="179"/>
        <end position="220"/>
    </location>
</feature>
<feature type="compositionally biased region" description="Basic and acidic residues" evidence="1">
    <location>
        <begin position="7"/>
        <end position="27"/>
    </location>
</feature>
<feature type="compositionally biased region" description="Polar residues" evidence="1">
    <location>
        <begin position="204"/>
        <end position="220"/>
    </location>
</feature>
<evidence type="ECO:0000256" key="1">
    <source>
        <dbReference type="SAM" id="MobiDB-lite"/>
    </source>
</evidence>
<dbReference type="AlphaFoldDB" id="A0A183TQY4"/>
<feature type="region of interest" description="Disordered" evidence="1">
    <location>
        <begin position="1"/>
        <end position="77"/>
    </location>
</feature>
<dbReference type="Proteomes" id="UP000275846">
    <property type="component" value="Unassembled WGS sequence"/>
</dbReference>
<gene>
    <name evidence="2" type="ORF">SSLN_LOCUS18882</name>
</gene>
<feature type="compositionally biased region" description="Low complexity" evidence="1">
    <location>
        <begin position="50"/>
        <end position="77"/>
    </location>
</feature>
<accession>A0A183TQY4</accession>
<dbReference type="STRING" id="70667.A0A183TQY4"/>
<protein>
    <submittedName>
        <fullName evidence="2 4">Uncharacterized protein</fullName>
    </submittedName>
</protein>
<sequence length="346" mass="37258">MNPSGDPPRRHLLRQEEQDEPTPRLEEPMELQSSSDSSSGAQRRAALRFTGANGTTGSQSSSSAATMQTTNSSSSGSSAAFAAAAISNSRRHRHLIFTCQGITTGGGSSTASSSTDETEARERCFGSIDMQPLTGSSAVAAAAAAAGRHSTISLFNPVTRHRQYASLVCQSQGADRLVLESGHPSMSGPGSVGGEDSVDGTKHPLQSSSQPKDGSTSSSSAVQQDTLAYLPPQILRQVLLADFGAWFLSRVSQRLAICGINTISIFCPVHSRSLALRYNQYTRWRRRSIFVSSPAPRDTRIWNNDVALVHFPNPRLLLEYPLADLFEQTKYKLVSITQICKFHTLA</sequence>